<proteinExistence type="predicted"/>
<dbReference type="EMBL" id="JAKCXM010000052">
    <property type="protein sequence ID" value="KAJ0404982.1"/>
    <property type="molecule type" value="Genomic_DNA"/>
</dbReference>
<dbReference type="AlphaFoldDB" id="A0AAD5Q8T6"/>
<dbReference type="PROSITE" id="PS01186">
    <property type="entry name" value="EGF_2"/>
    <property type="match status" value="2"/>
</dbReference>
<comment type="caution">
    <text evidence="8">The sequence shown here is derived from an EMBL/GenBank/DDBJ whole genome shotgun (WGS) entry which is preliminary data.</text>
</comment>
<evidence type="ECO:0000256" key="5">
    <source>
        <dbReference type="SAM" id="MobiDB-lite"/>
    </source>
</evidence>
<dbReference type="SMART" id="SM00181">
    <property type="entry name" value="EGF"/>
    <property type="match status" value="3"/>
</dbReference>
<feature type="compositionally biased region" description="Low complexity" evidence="5">
    <location>
        <begin position="137"/>
        <end position="147"/>
    </location>
</feature>
<evidence type="ECO:0000313" key="8">
    <source>
        <dbReference type="EMBL" id="KAJ0404982.1"/>
    </source>
</evidence>
<protein>
    <recommendedName>
        <fullName evidence="7">EGF-like domain-containing protein</fullName>
    </recommendedName>
</protein>
<dbReference type="PROSITE" id="PS50026">
    <property type="entry name" value="EGF_3"/>
    <property type="match status" value="1"/>
</dbReference>
<keyword evidence="9" id="KW-1185">Reference proteome</keyword>
<feature type="signal peptide" evidence="6">
    <location>
        <begin position="1"/>
        <end position="27"/>
    </location>
</feature>
<evidence type="ECO:0000313" key="9">
    <source>
        <dbReference type="Proteomes" id="UP001209570"/>
    </source>
</evidence>
<name>A0AAD5Q8T6_PYTIN</name>
<dbReference type="Proteomes" id="UP001209570">
    <property type="component" value="Unassembled WGS sequence"/>
</dbReference>
<evidence type="ECO:0000256" key="2">
    <source>
        <dbReference type="ARBA" id="ARBA00022737"/>
    </source>
</evidence>
<keyword evidence="2" id="KW-0677">Repeat</keyword>
<feature type="disulfide bond" evidence="4">
    <location>
        <begin position="238"/>
        <end position="247"/>
    </location>
</feature>
<gene>
    <name evidence="8" type="ORF">P43SY_004899</name>
</gene>
<dbReference type="PANTHER" id="PTHR24049">
    <property type="entry name" value="CRUMBS FAMILY MEMBER"/>
    <property type="match status" value="1"/>
</dbReference>
<dbReference type="InterPro" id="IPR051022">
    <property type="entry name" value="Notch_Cell-Fate_Det"/>
</dbReference>
<evidence type="ECO:0000256" key="6">
    <source>
        <dbReference type="SAM" id="SignalP"/>
    </source>
</evidence>
<organism evidence="8 9">
    <name type="scientific">Pythium insidiosum</name>
    <name type="common">Pythiosis disease agent</name>
    <dbReference type="NCBI Taxonomy" id="114742"/>
    <lineage>
        <taxon>Eukaryota</taxon>
        <taxon>Sar</taxon>
        <taxon>Stramenopiles</taxon>
        <taxon>Oomycota</taxon>
        <taxon>Peronosporomycetes</taxon>
        <taxon>Pythiales</taxon>
        <taxon>Pythiaceae</taxon>
        <taxon>Pythium</taxon>
    </lineage>
</organism>
<comment type="caution">
    <text evidence="4">Lacks conserved residue(s) required for the propagation of feature annotation.</text>
</comment>
<evidence type="ECO:0000259" key="7">
    <source>
        <dbReference type="PROSITE" id="PS50026"/>
    </source>
</evidence>
<evidence type="ECO:0000256" key="3">
    <source>
        <dbReference type="ARBA" id="ARBA00023157"/>
    </source>
</evidence>
<feature type="chain" id="PRO_5042224211" description="EGF-like domain-containing protein" evidence="6">
    <location>
        <begin position="28"/>
        <end position="402"/>
    </location>
</feature>
<feature type="region of interest" description="Disordered" evidence="5">
    <location>
        <begin position="135"/>
        <end position="162"/>
    </location>
</feature>
<feature type="domain" description="EGF-like" evidence="7">
    <location>
        <begin position="204"/>
        <end position="248"/>
    </location>
</feature>
<dbReference type="Gene3D" id="2.10.25.10">
    <property type="entry name" value="Laminin"/>
    <property type="match status" value="1"/>
</dbReference>
<keyword evidence="6" id="KW-0732">Signal</keyword>
<evidence type="ECO:0000256" key="1">
    <source>
        <dbReference type="ARBA" id="ARBA00022536"/>
    </source>
</evidence>
<evidence type="ECO:0000256" key="4">
    <source>
        <dbReference type="PROSITE-ProRule" id="PRU00076"/>
    </source>
</evidence>
<keyword evidence="1 4" id="KW-0245">EGF-like domain</keyword>
<reference evidence="8" key="1">
    <citation type="submission" date="2021-12" db="EMBL/GenBank/DDBJ databases">
        <title>Prjna785345.</title>
        <authorList>
            <person name="Rujirawat T."/>
            <person name="Krajaejun T."/>
        </authorList>
    </citation>
    <scope>NUCLEOTIDE SEQUENCE</scope>
    <source>
        <strain evidence="8">Pi057C3</strain>
    </source>
</reference>
<accession>A0AAD5Q8T6</accession>
<sequence length="402" mass="41814">MKLRSLAFLTAAFASALLATTTTPVLAKDPPPYACETDADCEEKFPDTVCITVDQYGDITKKCTPNTKERPACRGATPGLCPSYQASEIGYLNAHCVFVPKDQPGAGVVKPASSKSGSGSAASARRRERYLMLEATGSKAGSKGSGAEVTVPSGDGSGKSTTTPAEKIGDFVKVKIGNDTVTGFFKCVDISDCENQAYDPSTCEPKECGSPGSKEQCSNRGTCTFPSIQTMKRRQCMCYKGFSGDKCQKEESNECDVDCGIGGDCIDGECKCKKGYDGKAYKGKKGKPNARCSACTNDLACQNGNACDIETGKCVCGPGFKGPTCGATEDSCTMKSCGETGICRVLGNGSSACYCPLCAPDCELCKTKDCSTCPSTATTASVSKLAVFVSAMAALLIGNLIA</sequence>
<dbReference type="InterPro" id="IPR000742">
    <property type="entry name" value="EGF"/>
</dbReference>
<keyword evidence="3 4" id="KW-1015">Disulfide bond</keyword>
<dbReference type="PROSITE" id="PS00022">
    <property type="entry name" value="EGF_1"/>
    <property type="match status" value="2"/>
</dbReference>